<proteinExistence type="inferred from homology"/>
<feature type="chain" id="PRO_5011745270" evidence="6">
    <location>
        <begin position="29"/>
        <end position="310"/>
    </location>
</feature>
<feature type="active site" description="Charge relay system" evidence="5">
    <location>
        <position position="69"/>
    </location>
</feature>
<evidence type="ECO:0000256" key="6">
    <source>
        <dbReference type="SAM" id="SignalP"/>
    </source>
</evidence>
<evidence type="ECO:0000256" key="3">
    <source>
        <dbReference type="ARBA" id="ARBA00022801"/>
    </source>
</evidence>
<dbReference type="PROSITE" id="PS00137">
    <property type="entry name" value="SUBTILASE_HIS"/>
    <property type="match status" value="1"/>
</dbReference>
<dbReference type="PANTHER" id="PTHR43806">
    <property type="entry name" value="PEPTIDASE S8"/>
    <property type="match status" value="1"/>
</dbReference>
<keyword evidence="4 5" id="KW-0720">Serine protease</keyword>
<feature type="active site" description="Charge relay system" evidence="5">
    <location>
        <position position="252"/>
    </location>
</feature>
<dbReference type="InterPro" id="IPR022398">
    <property type="entry name" value="Peptidase_S8_His-AS"/>
</dbReference>
<evidence type="ECO:0000259" key="7">
    <source>
        <dbReference type="Pfam" id="PF00082"/>
    </source>
</evidence>
<evidence type="ECO:0000256" key="2">
    <source>
        <dbReference type="ARBA" id="ARBA00022670"/>
    </source>
</evidence>
<reference evidence="8 9" key="1">
    <citation type="submission" date="2016-10" db="EMBL/GenBank/DDBJ databases">
        <authorList>
            <person name="de Groot N.N."/>
        </authorList>
    </citation>
    <scope>NUCLEOTIDE SEQUENCE [LARGE SCALE GENOMIC DNA]</scope>
    <source>
        <strain evidence="8 9">DSM 44637</strain>
    </source>
</reference>
<feature type="active site" description="Charge relay system" evidence="5">
    <location>
        <position position="102"/>
    </location>
</feature>
<dbReference type="PROSITE" id="PS51892">
    <property type="entry name" value="SUBTILASE"/>
    <property type="match status" value="1"/>
</dbReference>
<dbReference type="CDD" id="cd04077">
    <property type="entry name" value="Peptidases_S8_PCSK9_ProteinaseK_like"/>
    <property type="match status" value="1"/>
</dbReference>
<dbReference type="STRING" id="112413.SAMN05421854_10466"/>
<dbReference type="SUPFAM" id="SSF52743">
    <property type="entry name" value="Subtilisin-like"/>
    <property type="match status" value="1"/>
</dbReference>
<dbReference type="Pfam" id="PF00082">
    <property type="entry name" value="Peptidase_S8"/>
    <property type="match status" value="1"/>
</dbReference>
<dbReference type="PRINTS" id="PR00723">
    <property type="entry name" value="SUBTILISIN"/>
</dbReference>
<dbReference type="FunFam" id="3.40.50.200:FF:000014">
    <property type="entry name" value="Proteinase K"/>
    <property type="match status" value="1"/>
</dbReference>
<accession>A0A1I5MJ92</accession>
<dbReference type="Gene3D" id="3.40.50.200">
    <property type="entry name" value="Peptidase S8/S53 domain"/>
    <property type="match status" value="1"/>
</dbReference>
<dbReference type="EMBL" id="FOWC01000004">
    <property type="protein sequence ID" value="SFP09708.1"/>
    <property type="molecule type" value="Genomic_DNA"/>
</dbReference>
<dbReference type="InterPro" id="IPR000209">
    <property type="entry name" value="Peptidase_S8/S53_dom"/>
</dbReference>
<dbReference type="PANTHER" id="PTHR43806:SF11">
    <property type="entry name" value="CEREVISIN-RELATED"/>
    <property type="match status" value="1"/>
</dbReference>
<evidence type="ECO:0000313" key="9">
    <source>
        <dbReference type="Proteomes" id="UP000199137"/>
    </source>
</evidence>
<dbReference type="GO" id="GO:0006508">
    <property type="term" value="P:proteolysis"/>
    <property type="evidence" value="ECO:0007669"/>
    <property type="project" value="UniProtKB-KW"/>
</dbReference>
<evidence type="ECO:0000256" key="1">
    <source>
        <dbReference type="ARBA" id="ARBA00011073"/>
    </source>
</evidence>
<dbReference type="GO" id="GO:0004252">
    <property type="term" value="F:serine-type endopeptidase activity"/>
    <property type="evidence" value="ECO:0007669"/>
    <property type="project" value="UniProtKB-UniRule"/>
</dbReference>
<keyword evidence="2 5" id="KW-0645">Protease</keyword>
<protein>
    <submittedName>
        <fullName evidence="8">Subtilase family protein</fullName>
    </submittedName>
</protein>
<keyword evidence="6" id="KW-0732">Signal</keyword>
<dbReference type="InterPro" id="IPR023827">
    <property type="entry name" value="Peptidase_S8_Asp-AS"/>
</dbReference>
<dbReference type="PROSITE" id="PS00136">
    <property type="entry name" value="SUBTILASE_ASP"/>
    <property type="match status" value="1"/>
</dbReference>
<dbReference type="GO" id="GO:0005615">
    <property type="term" value="C:extracellular space"/>
    <property type="evidence" value="ECO:0007669"/>
    <property type="project" value="TreeGrafter"/>
</dbReference>
<gene>
    <name evidence="8" type="ORF">SAMN05421854_10466</name>
</gene>
<keyword evidence="3 5" id="KW-0378">Hydrolase</keyword>
<comment type="similarity">
    <text evidence="1 5">Belongs to the peptidase S8 family.</text>
</comment>
<evidence type="ECO:0000256" key="4">
    <source>
        <dbReference type="ARBA" id="ARBA00022825"/>
    </source>
</evidence>
<dbReference type="AlphaFoldDB" id="A0A1I5MJ92"/>
<dbReference type="InterPro" id="IPR015500">
    <property type="entry name" value="Peptidase_S8_subtilisin-rel"/>
</dbReference>
<feature type="signal peptide" evidence="6">
    <location>
        <begin position="1"/>
        <end position="28"/>
    </location>
</feature>
<dbReference type="InterPro" id="IPR050131">
    <property type="entry name" value="Peptidase_S8_subtilisin-like"/>
</dbReference>
<dbReference type="InterPro" id="IPR036852">
    <property type="entry name" value="Peptidase_S8/S53_dom_sf"/>
</dbReference>
<feature type="domain" description="Peptidase S8/S53" evidence="7">
    <location>
        <begin position="60"/>
        <end position="289"/>
    </location>
</feature>
<evidence type="ECO:0000256" key="5">
    <source>
        <dbReference type="PROSITE-ProRule" id="PRU01240"/>
    </source>
</evidence>
<sequence>MRNRAARGLFSATLTFLLVAGVQPVALAASGTQANPPSWALDRIDQRTGLDQKYHYDSDGSGVTVYVIDSGVDAKHPDLQGRVMPGKEFLTTGTDTSDTNGHGTRVAGIVAGHSYGVAKAAQIFPVRVLDKAGGGATDTIIAGLNWVAQNAHQPAVAVLGIGGVPNEQLDNAVKGVAAVMPIVVPAGEGSTDASQSSPARVPEALTVGATDVQDQVAPFSNFGTPLDLYAPGVDIPAPIAGTADVGTLSGTSMAAAVAAGAVTLYRSAHPDAAPNAVGEAIVQDATQNVVKNAPSETANRLLCTLPAGTP</sequence>
<dbReference type="RefSeq" id="WP_093573914.1">
    <property type="nucleotide sequence ID" value="NZ_FOWC01000004.1"/>
</dbReference>
<dbReference type="InterPro" id="IPR034193">
    <property type="entry name" value="PCSK9_ProteinaseK-like"/>
</dbReference>
<dbReference type="Proteomes" id="UP000199137">
    <property type="component" value="Unassembled WGS sequence"/>
</dbReference>
<organism evidence="8 9">
    <name type="scientific">Amycolatopsis rubida</name>
    <dbReference type="NCBI Taxonomy" id="112413"/>
    <lineage>
        <taxon>Bacteria</taxon>
        <taxon>Bacillati</taxon>
        <taxon>Actinomycetota</taxon>
        <taxon>Actinomycetes</taxon>
        <taxon>Pseudonocardiales</taxon>
        <taxon>Pseudonocardiaceae</taxon>
        <taxon>Amycolatopsis</taxon>
    </lineage>
</organism>
<dbReference type="OrthoDB" id="9766923at2"/>
<name>A0A1I5MJ92_9PSEU</name>
<evidence type="ECO:0000313" key="8">
    <source>
        <dbReference type="EMBL" id="SFP09708.1"/>
    </source>
</evidence>